<dbReference type="Pfam" id="PF14490">
    <property type="entry name" value="HHH_RecD2"/>
    <property type="match status" value="1"/>
</dbReference>
<comment type="catalytic activity">
    <reaction evidence="3">
        <text>ATP + H2O = ADP + phosphate + H(+)</text>
        <dbReference type="Rhea" id="RHEA:13065"/>
        <dbReference type="ChEBI" id="CHEBI:15377"/>
        <dbReference type="ChEBI" id="CHEBI:15378"/>
        <dbReference type="ChEBI" id="CHEBI:30616"/>
        <dbReference type="ChEBI" id="CHEBI:43474"/>
        <dbReference type="ChEBI" id="CHEBI:456216"/>
        <dbReference type="EC" id="5.6.2.3"/>
    </reaction>
</comment>
<keyword evidence="3" id="KW-0238">DNA-binding</keyword>
<dbReference type="GO" id="GO:0005524">
    <property type="term" value="F:ATP binding"/>
    <property type="evidence" value="ECO:0007669"/>
    <property type="project" value="UniProtKB-UniRule"/>
</dbReference>
<feature type="binding site" evidence="3">
    <location>
        <begin position="347"/>
        <end position="351"/>
    </location>
    <ligand>
        <name>ATP</name>
        <dbReference type="ChEBI" id="CHEBI:30616"/>
    </ligand>
</feature>
<dbReference type="Proteomes" id="UP000886787">
    <property type="component" value="Unassembled WGS sequence"/>
</dbReference>
<dbReference type="EC" id="5.6.2.3" evidence="3"/>
<dbReference type="Gene3D" id="3.40.50.300">
    <property type="entry name" value="P-loop containing nucleotide triphosphate hydrolases"/>
    <property type="match status" value="2"/>
</dbReference>
<dbReference type="InterPro" id="IPR003593">
    <property type="entry name" value="AAA+_ATPase"/>
</dbReference>
<evidence type="ECO:0000256" key="2">
    <source>
        <dbReference type="ARBA" id="ARBA00022840"/>
    </source>
</evidence>
<evidence type="ECO:0000259" key="4">
    <source>
        <dbReference type="SMART" id="SM00382"/>
    </source>
</evidence>
<protein>
    <recommendedName>
        <fullName evidence="3">ATP-dependent RecD2 DNA helicase</fullName>
        <ecNumber evidence="3">5.6.2.3</ecNumber>
    </recommendedName>
    <alternativeName>
        <fullName evidence="3">DNA 5'-3' helicase subunit RecD2</fullName>
    </alternativeName>
</protein>
<dbReference type="SUPFAM" id="SSF47781">
    <property type="entry name" value="RuvA domain 2-like"/>
    <property type="match status" value="1"/>
</dbReference>
<name>A0A9D0ZHX8_9FIRM</name>
<dbReference type="PANTHER" id="PTHR43788">
    <property type="entry name" value="DNA2/NAM7 HELICASE FAMILY MEMBER"/>
    <property type="match status" value="1"/>
</dbReference>
<evidence type="ECO:0000256" key="3">
    <source>
        <dbReference type="HAMAP-Rule" id="MF_01488"/>
    </source>
</evidence>
<keyword evidence="3" id="KW-0378">Hydrolase</keyword>
<dbReference type="Pfam" id="PF13538">
    <property type="entry name" value="UvrD_C_2"/>
    <property type="match status" value="1"/>
</dbReference>
<dbReference type="InterPro" id="IPR027785">
    <property type="entry name" value="UvrD-like_helicase_C"/>
</dbReference>
<dbReference type="GO" id="GO:0016787">
    <property type="term" value="F:hydrolase activity"/>
    <property type="evidence" value="ECO:0007669"/>
    <property type="project" value="UniProtKB-KW"/>
</dbReference>
<dbReference type="GO" id="GO:0003677">
    <property type="term" value="F:DNA binding"/>
    <property type="evidence" value="ECO:0007669"/>
    <property type="project" value="UniProtKB-UniRule"/>
</dbReference>
<comment type="similarity">
    <text evidence="3">Belongs to the RecD family. RecD2 subfamily.</text>
</comment>
<dbReference type="Pfam" id="PF23139">
    <property type="entry name" value="OB_YrrC"/>
    <property type="match status" value="1"/>
</dbReference>
<dbReference type="Gene3D" id="1.10.150.20">
    <property type="entry name" value="5' to 3' exonuclease, C-terminal subdomain"/>
    <property type="match status" value="1"/>
</dbReference>
<dbReference type="CDD" id="cd18809">
    <property type="entry name" value="SF1_C_RecD"/>
    <property type="match status" value="1"/>
</dbReference>
<dbReference type="AlphaFoldDB" id="A0A9D0ZHX8"/>
<dbReference type="GO" id="GO:0043139">
    <property type="term" value="F:5'-3' DNA helicase activity"/>
    <property type="evidence" value="ECO:0007669"/>
    <property type="project" value="UniProtKB-UniRule"/>
</dbReference>
<dbReference type="HAMAP" id="MF_01488">
    <property type="entry name" value="RecD2"/>
    <property type="match status" value="1"/>
</dbReference>
<dbReference type="InterPro" id="IPR006345">
    <property type="entry name" value="RecD2"/>
</dbReference>
<comment type="function">
    <text evidence="3">DNA-dependent ATPase and ATP-dependent 5'-3' DNA helicase. Has no activity on blunt DNA or DNA with 3'-overhangs, requires at least 10 bases of 5'-ssDNA for helicase activity.</text>
</comment>
<dbReference type="Pfam" id="PF18335">
    <property type="entry name" value="SH3_13"/>
    <property type="match status" value="1"/>
</dbReference>
<comment type="caution">
    <text evidence="5">The sequence shown here is derived from an EMBL/GenBank/DDBJ whole genome shotgun (WGS) entry which is preliminary data.</text>
</comment>
<reference evidence="5" key="1">
    <citation type="submission" date="2020-10" db="EMBL/GenBank/DDBJ databases">
        <authorList>
            <person name="Gilroy R."/>
        </authorList>
    </citation>
    <scope>NUCLEOTIDE SEQUENCE</scope>
    <source>
        <strain evidence="5">ChiSjej1B19-3389</strain>
    </source>
</reference>
<dbReference type="InterPro" id="IPR055446">
    <property type="entry name" value="RecD2_N_OB"/>
</dbReference>
<dbReference type="InterPro" id="IPR050534">
    <property type="entry name" value="Coronavir_polyprotein_1ab"/>
</dbReference>
<feature type="domain" description="AAA+ ATPase" evidence="4">
    <location>
        <begin position="336"/>
        <end position="475"/>
    </location>
</feature>
<keyword evidence="1 3" id="KW-0547">Nucleotide-binding</keyword>
<dbReference type="PANTHER" id="PTHR43788:SF6">
    <property type="entry name" value="DNA HELICASE B"/>
    <property type="match status" value="1"/>
</dbReference>
<reference evidence="5" key="2">
    <citation type="journal article" date="2021" name="PeerJ">
        <title>Extensive microbial diversity within the chicken gut microbiome revealed by metagenomics and culture.</title>
        <authorList>
            <person name="Gilroy R."/>
            <person name="Ravi A."/>
            <person name="Getino M."/>
            <person name="Pursley I."/>
            <person name="Horton D.L."/>
            <person name="Alikhan N.F."/>
            <person name="Baker D."/>
            <person name="Gharbi K."/>
            <person name="Hall N."/>
            <person name="Watson M."/>
            <person name="Adriaenssens E.M."/>
            <person name="Foster-Nyarko E."/>
            <person name="Jarju S."/>
            <person name="Secka A."/>
            <person name="Antonio M."/>
            <person name="Oren A."/>
            <person name="Chaudhuri R.R."/>
            <person name="La Ragione R."/>
            <person name="Hildebrand F."/>
            <person name="Pallen M.J."/>
        </authorList>
    </citation>
    <scope>NUCLEOTIDE SEQUENCE</scope>
    <source>
        <strain evidence="5">ChiSjej1B19-3389</strain>
    </source>
</reference>
<dbReference type="SUPFAM" id="SSF52540">
    <property type="entry name" value="P-loop containing nucleoside triphosphate hydrolases"/>
    <property type="match status" value="1"/>
</dbReference>
<dbReference type="InterPro" id="IPR029493">
    <property type="entry name" value="RecD2-like_HHH"/>
</dbReference>
<gene>
    <name evidence="3" type="primary">recD2</name>
    <name evidence="5" type="ORF">IAD32_04315</name>
</gene>
<dbReference type="InterPro" id="IPR041451">
    <property type="entry name" value="RecD2_SH13"/>
</dbReference>
<keyword evidence="3" id="KW-0413">Isomerase</keyword>
<keyword evidence="3 5" id="KW-0347">Helicase</keyword>
<proteinExistence type="inferred from homology"/>
<dbReference type="GO" id="GO:0006310">
    <property type="term" value="P:DNA recombination"/>
    <property type="evidence" value="ECO:0007669"/>
    <property type="project" value="InterPro"/>
</dbReference>
<evidence type="ECO:0000313" key="6">
    <source>
        <dbReference type="Proteomes" id="UP000886787"/>
    </source>
</evidence>
<dbReference type="Gene3D" id="2.30.30.940">
    <property type="match status" value="1"/>
</dbReference>
<dbReference type="GO" id="GO:0017116">
    <property type="term" value="F:single-stranded DNA helicase activity"/>
    <property type="evidence" value="ECO:0007669"/>
    <property type="project" value="TreeGrafter"/>
</dbReference>
<dbReference type="InterPro" id="IPR027417">
    <property type="entry name" value="P-loop_NTPase"/>
</dbReference>
<dbReference type="CDD" id="cd17933">
    <property type="entry name" value="DEXSc_RecD-like"/>
    <property type="match status" value="1"/>
</dbReference>
<accession>A0A9D0ZHX8</accession>
<dbReference type="InterPro" id="IPR010994">
    <property type="entry name" value="RuvA_2-like"/>
</dbReference>
<organism evidence="5 6">
    <name type="scientific">Candidatus Scatavimonas merdigallinarum</name>
    <dbReference type="NCBI Taxonomy" id="2840914"/>
    <lineage>
        <taxon>Bacteria</taxon>
        <taxon>Bacillati</taxon>
        <taxon>Bacillota</taxon>
        <taxon>Clostridia</taxon>
        <taxon>Eubacteriales</taxon>
        <taxon>Oscillospiraceae</taxon>
        <taxon>Oscillospiraceae incertae sedis</taxon>
        <taxon>Candidatus Scatavimonas</taxon>
    </lineage>
</organism>
<dbReference type="SMART" id="SM00382">
    <property type="entry name" value="AAA"/>
    <property type="match status" value="1"/>
</dbReference>
<dbReference type="NCBIfam" id="TIGR01448">
    <property type="entry name" value="recD_rel"/>
    <property type="match status" value="1"/>
</dbReference>
<evidence type="ECO:0000313" key="5">
    <source>
        <dbReference type="EMBL" id="HIQ80492.1"/>
    </source>
</evidence>
<dbReference type="EMBL" id="DVFW01000024">
    <property type="protein sequence ID" value="HIQ80492.1"/>
    <property type="molecule type" value="Genomic_DNA"/>
</dbReference>
<dbReference type="Gene3D" id="1.10.10.2220">
    <property type="match status" value="1"/>
</dbReference>
<keyword evidence="2 3" id="KW-0067">ATP-binding</keyword>
<evidence type="ECO:0000256" key="1">
    <source>
        <dbReference type="ARBA" id="ARBA00022741"/>
    </source>
</evidence>
<sequence length="733" mass="81789">MDNGQLLELNGEVEEIIFRNAENGYTVLSVNCGGQEITAVGLLPFVSIGEELRLIGKFKSHVSYGEQFAVEACERSMPSNSAAILKYLSSGAVKGVGPATARRLVETFGENTLEIMENQPQRLASVKGISIDKAEQISSELQKLFGIRELMAALQKYGITPQDSVRIWRFWGTAALRRIEENPYFLCSQELRIPFEQADAIAAAQQRPFDDLCRVRAGLAYILEHNKNNGHTCLPKDRLVQACTNFLSVTPQQACDALDEMLTDGNLVCDELEGQAFIFTPPLHRCETYIAARMLMLLRFPAQQIPCIDQEIQAIEQTENLEYAQLQKLAIQEALTNGLLILTGGPGTGKTTTLNAVIKILKKNGQKVFLAAPTGRAAQRMSEVTGCEAKTIHRLLEVTWDKNDRPVFQRNEKNMLNCDALILDELSMVDALLFESVIRALPMGCRLILVGDCDQLPSVGAGNVLQDLIHSGLMPVIQLTEIFRQSMRSLIVTNAHRIVKGEMPVLTQRNSDFFFLRCHDWEALAETIIELCRTRLPKSYNYSPFEDIQVLSPARKGTLGCLDLNTRLQAALNPPSPDKKEITVNTTTLRQGDKVMQARNNYNITWTRKDGEHGEGVFNGDVGILTEVSKSAQTLKVVFDDKTAVYDLDSALDLELAYATTVHKSQGNEFNAVILPMYQGPPQLCYRNLLYTAVTRAKKLLILVGYEQAVAKMVQNNRKTLRYTGLKHFLIRE</sequence>
<dbReference type="Pfam" id="PF14520">
    <property type="entry name" value="HHH_5"/>
    <property type="match status" value="1"/>
</dbReference>
<dbReference type="GO" id="GO:0009338">
    <property type="term" value="C:exodeoxyribonuclease V complex"/>
    <property type="evidence" value="ECO:0007669"/>
    <property type="project" value="TreeGrafter"/>
</dbReference>
<dbReference type="Pfam" id="PF13245">
    <property type="entry name" value="AAA_19"/>
    <property type="match status" value="1"/>
</dbReference>